<keyword evidence="5" id="KW-1185">Reference proteome</keyword>
<evidence type="ECO:0000256" key="2">
    <source>
        <dbReference type="SAM" id="MobiDB-lite"/>
    </source>
</evidence>
<feature type="compositionally biased region" description="Low complexity" evidence="2">
    <location>
        <begin position="104"/>
        <end position="119"/>
    </location>
</feature>
<dbReference type="OrthoDB" id="3546279at2759"/>
<keyword evidence="1" id="KW-0539">Nucleus</keyword>
<dbReference type="Pfam" id="PF00172">
    <property type="entry name" value="Zn_clus"/>
    <property type="match status" value="1"/>
</dbReference>
<evidence type="ECO:0000313" key="5">
    <source>
        <dbReference type="Proteomes" id="UP000777438"/>
    </source>
</evidence>
<dbReference type="CDD" id="cd00067">
    <property type="entry name" value="GAL4"/>
    <property type="match status" value="1"/>
</dbReference>
<evidence type="ECO:0000313" key="4">
    <source>
        <dbReference type="EMBL" id="KAH6877218.1"/>
    </source>
</evidence>
<comment type="caution">
    <text evidence="4">The sequence shown here is derived from an EMBL/GenBank/DDBJ whole genome shotgun (WGS) entry which is preliminary data.</text>
</comment>
<dbReference type="AlphaFoldDB" id="A0A9P8VUQ2"/>
<dbReference type="InterPro" id="IPR053157">
    <property type="entry name" value="Sterol_Uptake_Regulator"/>
</dbReference>
<dbReference type="GO" id="GO:0001228">
    <property type="term" value="F:DNA-binding transcription activator activity, RNA polymerase II-specific"/>
    <property type="evidence" value="ECO:0007669"/>
    <property type="project" value="TreeGrafter"/>
</dbReference>
<name>A0A9P8VUQ2_9HYPO</name>
<dbReference type="Proteomes" id="UP000777438">
    <property type="component" value="Unassembled WGS sequence"/>
</dbReference>
<evidence type="ECO:0000259" key="3">
    <source>
        <dbReference type="PROSITE" id="PS50048"/>
    </source>
</evidence>
<reference evidence="4 5" key="1">
    <citation type="journal article" date="2021" name="Nat. Commun.">
        <title>Genetic determinants of endophytism in the Arabidopsis root mycobiome.</title>
        <authorList>
            <person name="Mesny F."/>
            <person name="Miyauchi S."/>
            <person name="Thiergart T."/>
            <person name="Pickel B."/>
            <person name="Atanasova L."/>
            <person name="Karlsson M."/>
            <person name="Huettel B."/>
            <person name="Barry K.W."/>
            <person name="Haridas S."/>
            <person name="Chen C."/>
            <person name="Bauer D."/>
            <person name="Andreopoulos W."/>
            <person name="Pangilinan J."/>
            <person name="LaButti K."/>
            <person name="Riley R."/>
            <person name="Lipzen A."/>
            <person name="Clum A."/>
            <person name="Drula E."/>
            <person name="Henrissat B."/>
            <person name="Kohler A."/>
            <person name="Grigoriev I.V."/>
            <person name="Martin F.M."/>
            <person name="Hacquard S."/>
        </authorList>
    </citation>
    <scope>NUCLEOTIDE SEQUENCE [LARGE SCALE GENOMIC DNA]</scope>
    <source>
        <strain evidence="4 5">MPI-CAGE-CH-0241</strain>
    </source>
</reference>
<dbReference type="InterPro" id="IPR021858">
    <property type="entry name" value="Fun_TF"/>
</dbReference>
<feature type="region of interest" description="Disordered" evidence="2">
    <location>
        <begin position="52"/>
        <end position="119"/>
    </location>
</feature>
<protein>
    <submittedName>
        <fullName evidence="4">Fungal Zn binuclear cluster domain-containing protein</fullName>
    </submittedName>
</protein>
<feature type="domain" description="Zn(2)-C6 fungal-type" evidence="3">
    <location>
        <begin position="16"/>
        <end position="45"/>
    </location>
</feature>
<dbReference type="PROSITE" id="PS50048">
    <property type="entry name" value="ZN2_CY6_FUNGAL_2"/>
    <property type="match status" value="1"/>
</dbReference>
<proteinExistence type="predicted"/>
<dbReference type="InterPro" id="IPR001138">
    <property type="entry name" value="Zn2Cys6_DnaBD"/>
</dbReference>
<dbReference type="Gene3D" id="4.10.240.10">
    <property type="entry name" value="Zn(2)-C6 fungal-type DNA-binding domain"/>
    <property type="match status" value="1"/>
</dbReference>
<gene>
    <name evidence="4" type="ORF">B0T10DRAFT_188041</name>
</gene>
<dbReference type="PANTHER" id="PTHR47784">
    <property type="entry name" value="STEROL UPTAKE CONTROL PROTEIN 2"/>
    <property type="match status" value="1"/>
</dbReference>
<accession>A0A9P8VUQ2</accession>
<organism evidence="4 5">
    <name type="scientific">Thelonectria olida</name>
    <dbReference type="NCBI Taxonomy" id="1576542"/>
    <lineage>
        <taxon>Eukaryota</taxon>
        <taxon>Fungi</taxon>
        <taxon>Dikarya</taxon>
        <taxon>Ascomycota</taxon>
        <taxon>Pezizomycotina</taxon>
        <taxon>Sordariomycetes</taxon>
        <taxon>Hypocreomycetidae</taxon>
        <taxon>Hypocreales</taxon>
        <taxon>Nectriaceae</taxon>
        <taxon>Thelonectria</taxon>
    </lineage>
</organism>
<dbReference type="GO" id="GO:0008270">
    <property type="term" value="F:zinc ion binding"/>
    <property type="evidence" value="ECO:0007669"/>
    <property type="project" value="InterPro"/>
</dbReference>
<dbReference type="SMART" id="SM00066">
    <property type="entry name" value="GAL4"/>
    <property type="match status" value="1"/>
</dbReference>
<sequence>MPPGSTRLGHRKSRNGCLRCKARHVKCDEKRPCTNCVRFDLPCSLLNNPSSTNTSPDEAAAGDPSASPPLSRGTRRSREPPAGRARLATSPRKAQNEAIVAPTPRVSSPAPTAVPSPQTVHVPSPLSFDGHEADHELSPLWMQSLRLLHHYSTEVYISLSRDPAVAGIWKTVVPETAFTHKFLMHGLLAVSAVHYAHTHPEHRKEYVLVSNHYQTLALQFFASHLDEISRDSFEPYFFLATFIFLLTMWSISHPEDDEKLTPSAVAQSFQLLQGIKLIITFKPMEDWSQDGPLAPLIHSWQPAQTRHSGPFQARMDQLSVLARALAPSLDVINNQSSCLLAIESLRNTHSASHDRNVNLGAREIWIWPITLTRHFIDLISENHPVALIIVAHYAALARPFEHPSWVNQGWTTKVLAAIEAALDEASREWISWPMKSMQECIHVDEMSQMSSPVDGSFDVRSAGLVSESGDRR</sequence>
<dbReference type="PANTHER" id="PTHR47784:SF5">
    <property type="entry name" value="STEROL UPTAKE CONTROL PROTEIN 2"/>
    <property type="match status" value="1"/>
</dbReference>
<dbReference type="Pfam" id="PF11951">
    <property type="entry name" value="Fungal_trans_2"/>
    <property type="match status" value="1"/>
</dbReference>
<dbReference type="InterPro" id="IPR036864">
    <property type="entry name" value="Zn2-C6_fun-type_DNA-bd_sf"/>
</dbReference>
<evidence type="ECO:0000256" key="1">
    <source>
        <dbReference type="ARBA" id="ARBA00023242"/>
    </source>
</evidence>
<dbReference type="SUPFAM" id="SSF57701">
    <property type="entry name" value="Zn2/Cys6 DNA-binding domain"/>
    <property type="match status" value="1"/>
</dbReference>
<dbReference type="EMBL" id="JAGPYM010000030">
    <property type="protein sequence ID" value="KAH6877218.1"/>
    <property type="molecule type" value="Genomic_DNA"/>
</dbReference>
<dbReference type="PROSITE" id="PS00463">
    <property type="entry name" value="ZN2_CY6_FUNGAL_1"/>
    <property type="match status" value="1"/>
</dbReference>